<evidence type="ECO:0000256" key="2">
    <source>
        <dbReference type="ARBA" id="ARBA00022692"/>
    </source>
</evidence>
<dbReference type="OrthoDB" id="2323813at2"/>
<gene>
    <name evidence="7" type="ORF">LrDSM24759_12420</name>
</gene>
<feature type="transmembrane region" description="Helical" evidence="5">
    <location>
        <begin position="156"/>
        <end position="175"/>
    </location>
</feature>
<evidence type="ECO:0000256" key="1">
    <source>
        <dbReference type="ARBA" id="ARBA00004141"/>
    </source>
</evidence>
<evidence type="ECO:0000259" key="6">
    <source>
        <dbReference type="Pfam" id="PF01061"/>
    </source>
</evidence>
<proteinExistence type="predicted"/>
<name>A0A2Z6T9N0_9LACO</name>
<dbReference type="Pfam" id="PF01061">
    <property type="entry name" value="ABC2_membrane"/>
    <property type="match status" value="1"/>
</dbReference>
<dbReference type="EMBL" id="BFBY01000011">
    <property type="protein sequence ID" value="GBG05328.1"/>
    <property type="molecule type" value="Genomic_DNA"/>
</dbReference>
<evidence type="ECO:0000256" key="4">
    <source>
        <dbReference type="ARBA" id="ARBA00023136"/>
    </source>
</evidence>
<keyword evidence="2 5" id="KW-0812">Transmembrane</keyword>
<keyword evidence="8" id="KW-1185">Reference proteome</keyword>
<feature type="transmembrane region" description="Helical" evidence="5">
    <location>
        <begin position="206"/>
        <end position="227"/>
    </location>
</feature>
<evidence type="ECO:0000256" key="3">
    <source>
        <dbReference type="ARBA" id="ARBA00022989"/>
    </source>
</evidence>
<keyword evidence="3 5" id="KW-1133">Transmembrane helix</keyword>
<comment type="caution">
    <text evidence="7">The sequence shown here is derived from an EMBL/GenBank/DDBJ whole genome shotgun (WGS) entry which is preliminary data.</text>
</comment>
<evidence type="ECO:0000313" key="8">
    <source>
        <dbReference type="Proteomes" id="UP000257317"/>
    </source>
</evidence>
<accession>A0A2Z6T9N0</accession>
<sequence>MKNYRVTFKSIGNFDSVPTILVTYLILPIISLIMLLLIAFSGNQDYTRILLGSLMDTGIATIIGIIVGSFVMDQNLGVSDEVISIRPKFRNYWLPKILISFGVMIVEVILLMLIGLGFLHQFNLLPKVLISLVFFGPIAIILGYISAIAGRGKENPYWLSNFLIGAIIILSGVIIPVAQYPLWLRIIADLFPMSNILNWIQLGSYINQELLIVVVKLLAWYLAAIAFNKIQENRLR</sequence>
<reference evidence="8" key="1">
    <citation type="submission" date="2018-03" db="EMBL/GenBank/DDBJ databases">
        <title>New taxa in the Lactobacillus gasseri group.</title>
        <authorList>
            <person name="Tanizawa Y."/>
            <person name="Tohno M."/>
            <person name="Endo A."/>
            <person name="Arita M."/>
        </authorList>
    </citation>
    <scope>NUCLEOTIDE SEQUENCE [LARGE SCALE GENOMIC DNA]</scope>
    <source>
        <strain evidence="8">DSM 24759</strain>
    </source>
</reference>
<keyword evidence="4 5" id="KW-0472">Membrane</keyword>
<feature type="transmembrane region" description="Helical" evidence="5">
    <location>
        <begin position="92"/>
        <end position="116"/>
    </location>
</feature>
<dbReference type="RefSeq" id="WP_117118659.1">
    <property type="nucleotide sequence ID" value="NZ_BFBY01000011.1"/>
</dbReference>
<organism evidence="7 8">
    <name type="scientific">Lactobacillus rodentium</name>
    <dbReference type="NCBI Taxonomy" id="947835"/>
    <lineage>
        <taxon>Bacteria</taxon>
        <taxon>Bacillati</taxon>
        <taxon>Bacillota</taxon>
        <taxon>Bacilli</taxon>
        <taxon>Lactobacillales</taxon>
        <taxon>Lactobacillaceae</taxon>
        <taxon>Lactobacillus</taxon>
    </lineage>
</organism>
<evidence type="ECO:0000256" key="5">
    <source>
        <dbReference type="SAM" id="Phobius"/>
    </source>
</evidence>
<feature type="domain" description="ABC-2 type transporter transmembrane" evidence="6">
    <location>
        <begin position="20"/>
        <end position="200"/>
    </location>
</feature>
<evidence type="ECO:0000313" key="7">
    <source>
        <dbReference type="EMBL" id="GBG05328.1"/>
    </source>
</evidence>
<dbReference type="AlphaFoldDB" id="A0A2Z6T9N0"/>
<dbReference type="GO" id="GO:0140359">
    <property type="term" value="F:ABC-type transporter activity"/>
    <property type="evidence" value="ECO:0007669"/>
    <property type="project" value="InterPro"/>
</dbReference>
<feature type="transmembrane region" description="Helical" evidence="5">
    <location>
        <begin position="128"/>
        <end position="150"/>
    </location>
</feature>
<dbReference type="InterPro" id="IPR013525">
    <property type="entry name" value="ABC2_TM"/>
</dbReference>
<comment type="subcellular location">
    <subcellularLocation>
        <location evidence="1">Membrane</location>
        <topology evidence="1">Multi-pass membrane protein</topology>
    </subcellularLocation>
</comment>
<dbReference type="Proteomes" id="UP000257317">
    <property type="component" value="Unassembled WGS sequence"/>
</dbReference>
<protein>
    <recommendedName>
        <fullName evidence="6">ABC-2 type transporter transmembrane domain-containing protein</fullName>
    </recommendedName>
</protein>
<feature type="transmembrane region" description="Helical" evidence="5">
    <location>
        <begin position="49"/>
        <end position="72"/>
    </location>
</feature>
<feature type="transmembrane region" description="Helical" evidence="5">
    <location>
        <begin position="20"/>
        <end position="42"/>
    </location>
</feature>
<dbReference type="GO" id="GO:0016020">
    <property type="term" value="C:membrane"/>
    <property type="evidence" value="ECO:0007669"/>
    <property type="project" value="UniProtKB-SubCell"/>
</dbReference>